<dbReference type="Proteomes" id="UP000016943">
    <property type="component" value="Chromosome"/>
</dbReference>
<gene>
    <name evidence="2" type="ORF">CARG_09130</name>
</gene>
<dbReference type="HOGENOM" id="CLU_027642_0_0_11"/>
<feature type="transmembrane region" description="Helical" evidence="1">
    <location>
        <begin position="69"/>
        <end position="86"/>
    </location>
</feature>
<feature type="transmembrane region" description="Helical" evidence="1">
    <location>
        <begin position="235"/>
        <end position="254"/>
    </location>
</feature>
<name>U3GZZ2_9CORY</name>
<dbReference type="EMBL" id="CP006365">
    <property type="protein sequence ID" value="AGU15922.1"/>
    <property type="molecule type" value="Genomic_DNA"/>
</dbReference>
<feature type="transmembrane region" description="Helical" evidence="1">
    <location>
        <begin position="408"/>
        <end position="427"/>
    </location>
</feature>
<feature type="transmembrane region" description="Helical" evidence="1">
    <location>
        <begin position="93"/>
        <end position="111"/>
    </location>
</feature>
<organism evidence="2 3">
    <name type="scientific">Corynebacterium argentoratense DSM 44202</name>
    <dbReference type="NCBI Taxonomy" id="1348662"/>
    <lineage>
        <taxon>Bacteria</taxon>
        <taxon>Bacillati</taxon>
        <taxon>Actinomycetota</taxon>
        <taxon>Actinomycetes</taxon>
        <taxon>Mycobacteriales</taxon>
        <taxon>Corynebacteriaceae</taxon>
        <taxon>Corynebacterium</taxon>
    </lineage>
</organism>
<accession>U3GZZ2</accession>
<evidence type="ECO:0000313" key="2">
    <source>
        <dbReference type="EMBL" id="AGU15922.1"/>
    </source>
</evidence>
<evidence type="ECO:0000256" key="1">
    <source>
        <dbReference type="SAM" id="Phobius"/>
    </source>
</evidence>
<dbReference type="eggNOG" id="ENOG502Z7TU">
    <property type="taxonomic scope" value="Bacteria"/>
</dbReference>
<feature type="transmembrane region" description="Helical" evidence="1">
    <location>
        <begin position="117"/>
        <end position="141"/>
    </location>
</feature>
<dbReference type="STRING" id="1348662.CARG_09130"/>
<keyword evidence="1" id="KW-0472">Membrane</keyword>
<dbReference type="GeneID" id="78250555"/>
<keyword evidence="1" id="KW-1133">Transmembrane helix</keyword>
<dbReference type="AlphaFoldDB" id="U3GZZ2"/>
<dbReference type="KEGG" id="caz:CARG_09130"/>
<keyword evidence="3" id="KW-1185">Reference proteome</keyword>
<evidence type="ECO:0000313" key="3">
    <source>
        <dbReference type="Proteomes" id="UP000016943"/>
    </source>
</evidence>
<protein>
    <submittedName>
        <fullName evidence="2">Uncharacterized protein</fullName>
    </submittedName>
</protein>
<proteinExistence type="predicted"/>
<dbReference type="OrthoDB" id="3463898at2"/>
<sequence length="445" mass="48083">MWGFAWRDWVVVPHPALSPDNFGTGDLPARNAPQDGVLALWGILAPAPWLCLILMTVALLAGARAAWRGPNPALALLVFICNPLVIERLLQGHWSLVICIWLLPAIAHSALKQHPSLWAYLWLASITPTGCILAALTAWICQGQLRNWRTPLAALALSAPWLIPTLINHPTSPPTDAFILRSQIHAPAGELLTALGMRGIWNTDAVAAGLPIASALLTIIILAHLRPRDVITRKLLLLAAIGIAAALIPGPWILRDSTKMLALATPLLIHGAHTITKHTMKIAAAALALAGTWGAPAQLTALAPIDYPQSWQQLATQAHGREVLIKGPNGIVTYQQRVVVDPRSKILNTVQSGELSVDGRTIDPPTPRYQWAQQADDQHLRDAGIGVVIERDGTIRDLGPTPTPTPTLGIALTCWWILLGASSALYWRYATRRAAHPQPTSPHHS</sequence>
<dbReference type="RefSeq" id="WP_021012318.1">
    <property type="nucleotide sequence ID" value="NC_022198.1"/>
</dbReference>
<feature type="transmembrane region" description="Helical" evidence="1">
    <location>
        <begin position="38"/>
        <end position="63"/>
    </location>
</feature>
<feature type="transmembrane region" description="Helical" evidence="1">
    <location>
        <begin position="205"/>
        <end position="223"/>
    </location>
</feature>
<keyword evidence="1" id="KW-0812">Transmembrane</keyword>
<reference evidence="2 3" key="1">
    <citation type="journal article" date="2013" name="Genome Announc.">
        <title>Whole-Genome Sequence of the Clinical Strain Corynebacterium argentoratense DSM 44202, Isolated from a Human Throat Specimen.</title>
        <authorList>
            <person name="Bomholt C."/>
            <person name="Glaub A."/>
            <person name="Gravermann K."/>
            <person name="Albersmeier A."/>
            <person name="Brinkrolf K."/>
            <person name="Ruckert C."/>
            <person name="Tauch A."/>
        </authorList>
    </citation>
    <scope>NUCLEOTIDE SEQUENCE [LARGE SCALE GENOMIC DNA]</scope>
    <source>
        <strain evidence="2">DSM 44202</strain>
    </source>
</reference>